<organism evidence="2">
    <name type="scientific">marine sediment metagenome</name>
    <dbReference type="NCBI Taxonomy" id="412755"/>
    <lineage>
        <taxon>unclassified sequences</taxon>
        <taxon>metagenomes</taxon>
        <taxon>ecological metagenomes</taxon>
    </lineage>
</organism>
<evidence type="ECO:0000313" key="2">
    <source>
        <dbReference type="EMBL" id="GAI36542.1"/>
    </source>
</evidence>
<dbReference type="Gene3D" id="3.30.70.20">
    <property type="match status" value="1"/>
</dbReference>
<proteinExistence type="predicted"/>
<dbReference type="InterPro" id="IPR017896">
    <property type="entry name" value="4Fe4S_Fe-S-bd"/>
</dbReference>
<dbReference type="PROSITE" id="PS51379">
    <property type="entry name" value="4FE4S_FER_2"/>
    <property type="match status" value="1"/>
</dbReference>
<dbReference type="SUPFAM" id="SSF54862">
    <property type="entry name" value="4Fe-4S ferredoxins"/>
    <property type="match status" value="1"/>
</dbReference>
<accession>X1MXW4</accession>
<dbReference type="AlphaFoldDB" id="X1MXW4"/>
<reference evidence="2" key="1">
    <citation type="journal article" date="2014" name="Front. Microbiol.">
        <title>High frequency of phylogenetically diverse reductive dehalogenase-homologous genes in deep subseafloor sedimentary metagenomes.</title>
        <authorList>
            <person name="Kawai M."/>
            <person name="Futagami T."/>
            <person name="Toyoda A."/>
            <person name="Takaki Y."/>
            <person name="Nishi S."/>
            <person name="Hori S."/>
            <person name="Arai W."/>
            <person name="Tsubouchi T."/>
            <person name="Morono Y."/>
            <person name="Uchiyama I."/>
            <person name="Ito T."/>
            <person name="Fujiyama A."/>
            <person name="Inagaki F."/>
            <person name="Takami H."/>
        </authorList>
    </citation>
    <scope>NUCLEOTIDE SEQUENCE</scope>
    <source>
        <strain evidence="2">Expedition CK06-06</strain>
    </source>
</reference>
<dbReference type="PROSITE" id="PS00198">
    <property type="entry name" value="4FE4S_FER_1"/>
    <property type="match status" value="1"/>
</dbReference>
<sequence length="72" mass="7958">RLEDSPEAKNKTGKVAVLNADLCIGCGVCVYKCPTQSLVLEGREVIVDPPKDVRDYMKRFMEDRQAASGSKK</sequence>
<dbReference type="EMBL" id="BARV01027372">
    <property type="protein sequence ID" value="GAI36542.1"/>
    <property type="molecule type" value="Genomic_DNA"/>
</dbReference>
<gene>
    <name evidence="2" type="ORF">S06H3_44057</name>
</gene>
<feature type="non-terminal residue" evidence="2">
    <location>
        <position position="1"/>
    </location>
</feature>
<dbReference type="Pfam" id="PF00037">
    <property type="entry name" value="Fer4"/>
    <property type="match status" value="1"/>
</dbReference>
<evidence type="ECO:0000259" key="1">
    <source>
        <dbReference type="PROSITE" id="PS51379"/>
    </source>
</evidence>
<feature type="domain" description="4Fe-4S ferredoxin-type" evidence="1">
    <location>
        <begin position="14"/>
        <end position="43"/>
    </location>
</feature>
<dbReference type="InterPro" id="IPR017900">
    <property type="entry name" value="4Fe4S_Fe_S_CS"/>
</dbReference>
<name>X1MXW4_9ZZZZ</name>
<protein>
    <recommendedName>
        <fullName evidence="1">4Fe-4S ferredoxin-type domain-containing protein</fullName>
    </recommendedName>
</protein>
<comment type="caution">
    <text evidence="2">The sequence shown here is derived from an EMBL/GenBank/DDBJ whole genome shotgun (WGS) entry which is preliminary data.</text>
</comment>